<feature type="region of interest" description="Disordered" evidence="1">
    <location>
        <begin position="25"/>
        <end position="57"/>
    </location>
</feature>
<dbReference type="Proteomes" id="UP000225972">
    <property type="component" value="Unassembled WGS sequence"/>
</dbReference>
<dbReference type="GO" id="GO:0005509">
    <property type="term" value="F:calcium ion binding"/>
    <property type="evidence" value="ECO:0007669"/>
    <property type="project" value="InterPro"/>
</dbReference>
<gene>
    <name evidence="2" type="ORF">TRP8649_03892</name>
</gene>
<dbReference type="OrthoDB" id="9803927at2"/>
<sequence length="335" mass="34290">MGGGLIFGLLVAAIMGAPFVIEGSGDAEADSPDSGDTDLGFLGDDEESSGFELDGDGILAGTEGDDTLTRDDLDTSLAEDVEAGAGDDLIDLSAAEGETGLGVVSSIRFDLGDGDDTLTGPIAGTTVSGGAGNDVIDLEEVSGDLSSINGGAGNDTIDLNMTTNVDVDGGEGDDLISGIGRAFGGTGHVIDVNGGDGNDTLSVQAVTDFDEPGALNDNLEVNGGTGTDHFVVALDEGALDADDPTVGDAWDDLETADGTAWRVEAAAFEDFDPATETLELQVESVNDDYTLGSMRIEEEGVIVRYESTGEQLDREILIRMNTEGMTMDQVTVVEV</sequence>
<evidence type="ECO:0000256" key="1">
    <source>
        <dbReference type="SAM" id="MobiDB-lite"/>
    </source>
</evidence>
<dbReference type="PRINTS" id="PR00313">
    <property type="entry name" value="CABNDNGRPT"/>
</dbReference>
<accession>A0A238JH76</accession>
<name>A0A238JH76_9RHOB</name>
<dbReference type="Pfam" id="PF00353">
    <property type="entry name" value="HemolysinCabind"/>
    <property type="match status" value="3"/>
</dbReference>
<dbReference type="Gene3D" id="2.160.20.160">
    <property type="match status" value="1"/>
</dbReference>
<evidence type="ECO:0000313" key="2">
    <source>
        <dbReference type="EMBL" id="SMX29753.1"/>
    </source>
</evidence>
<dbReference type="EMBL" id="FXXP01000003">
    <property type="protein sequence ID" value="SMX29753.1"/>
    <property type="molecule type" value="Genomic_DNA"/>
</dbReference>
<evidence type="ECO:0000313" key="3">
    <source>
        <dbReference type="Proteomes" id="UP000225972"/>
    </source>
</evidence>
<protein>
    <recommendedName>
        <fullName evidence="4">Hemolysin-type calcium-binding repeat-containing protein</fullName>
    </recommendedName>
</protein>
<dbReference type="AlphaFoldDB" id="A0A238JH76"/>
<reference evidence="3" key="1">
    <citation type="submission" date="2017-05" db="EMBL/GenBank/DDBJ databases">
        <authorList>
            <person name="Rodrigo-Torres L."/>
            <person name="Arahal R. D."/>
            <person name="Lucena T."/>
        </authorList>
    </citation>
    <scope>NUCLEOTIDE SEQUENCE [LARGE SCALE GENOMIC DNA]</scope>
    <source>
        <strain evidence="3">CECT 8649</strain>
    </source>
</reference>
<keyword evidence="3" id="KW-1185">Reference proteome</keyword>
<proteinExistence type="predicted"/>
<organism evidence="2 3">
    <name type="scientific">Pelagimonas phthalicica</name>
    <dbReference type="NCBI Taxonomy" id="1037362"/>
    <lineage>
        <taxon>Bacteria</taxon>
        <taxon>Pseudomonadati</taxon>
        <taxon>Pseudomonadota</taxon>
        <taxon>Alphaproteobacteria</taxon>
        <taxon>Rhodobacterales</taxon>
        <taxon>Roseobacteraceae</taxon>
        <taxon>Pelagimonas</taxon>
    </lineage>
</organism>
<feature type="compositionally biased region" description="Acidic residues" evidence="1">
    <location>
        <begin position="25"/>
        <end position="36"/>
    </location>
</feature>
<dbReference type="RefSeq" id="WP_099248298.1">
    <property type="nucleotide sequence ID" value="NZ_FXXP01000003.1"/>
</dbReference>
<dbReference type="InterPro" id="IPR001343">
    <property type="entry name" value="Hemolysn_Ca-bd"/>
</dbReference>
<feature type="compositionally biased region" description="Acidic residues" evidence="1">
    <location>
        <begin position="43"/>
        <end position="55"/>
    </location>
</feature>
<evidence type="ECO:0008006" key="4">
    <source>
        <dbReference type="Google" id="ProtNLM"/>
    </source>
</evidence>